<accession>A0A7U9C1D9</accession>
<feature type="domain" description="DUF1468" evidence="2">
    <location>
        <begin position="20"/>
        <end position="157"/>
    </location>
</feature>
<protein>
    <recommendedName>
        <fullName evidence="2">DUF1468 domain-containing protein</fullName>
    </recommendedName>
</protein>
<evidence type="ECO:0000313" key="3">
    <source>
        <dbReference type="EMBL" id="EHJ93376.1"/>
    </source>
</evidence>
<feature type="transmembrane region" description="Helical" evidence="1">
    <location>
        <begin position="130"/>
        <end position="148"/>
    </location>
</feature>
<proteinExistence type="predicted"/>
<evidence type="ECO:0000256" key="1">
    <source>
        <dbReference type="SAM" id="Phobius"/>
    </source>
</evidence>
<evidence type="ECO:0000313" key="4">
    <source>
        <dbReference type="Proteomes" id="UP000005756"/>
    </source>
</evidence>
<evidence type="ECO:0000259" key="2">
    <source>
        <dbReference type="Pfam" id="PF07331"/>
    </source>
</evidence>
<reference evidence="3 4" key="1">
    <citation type="submission" date="2011-10" db="EMBL/GenBank/DDBJ databases">
        <authorList>
            <person name="Quillaguamn J."/>
            <person name="Guzmn D."/>
            <person name="Balderrama-Subieta A."/>
            <person name="Cardona-Ortuo C."/>
            <person name="Guevara-Martnez M."/>
            <person name="Callisaya-Quispe N."/>
        </authorList>
    </citation>
    <scope>NUCLEOTIDE SEQUENCE [LARGE SCALE GENOMIC DNA]</scope>
    <source>
        <strain evidence="3 4">LC1</strain>
    </source>
</reference>
<dbReference type="AlphaFoldDB" id="A0A7U9C1D9"/>
<dbReference type="EMBL" id="JH393257">
    <property type="protein sequence ID" value="EHJ93376.1"/>
    <property type="molecule type" value="Genomic_DNA"/>
</dbReference>
<feature type="transmembrane region" description="Helical" evidence="1">
    <location>
        <begin position="12"/>
        <end position="32"/>
    </location>
</feature>
<gene>
    <name evidence="3" type="ORF">KUC_0323</name>
</gene>
<sequence length="162" mass="18341">MNNMLVILYKYAPSICTALIGLAIFILVPFQIDLSHMRGSNLSGVDARTLPYLLSFSIIFLSLLEIILINRKKTKESNANKKPQYLNMLRVCITFLSIVLWILLVPIIGFIISMIILLAFVMMVMGNRKILQLILVPVITSVLLNYIFTTFLGRTLPTGIFF</sequence>
<feature type="transmembrane region" description="Helical" evidence="1">
    <location>
        <begin position="91"/>
        <end position="124"/>
    </location>
</feature>
<dbReference type="InterPro" id="IPR009936">
    <property type="entry name" value="DUF1468"/>
</dbReference>
<organism evidence="3 4">
    <name type="scientific">Vreelandella boliviensis LC1</name>
    <dbReference type="NCBI Taxonomy" id="1072583"/>
    <lineage>
        <taxon>Bacteria</taxon>
        <taxon>Pseudomonadati</taxon>
        <taxon>Pseudomonadota</taxon>
        <taxon>Gammaproteobacteria</taxon>
        <taxon>Oceanospirillales</taxon>
        <taxon>Halomonadaceae</taxon>
        <taxon>Vreelandella</taxon>
    </lineage>
</organism>
<name>A0A7U9C1D9_9GAMM</name>
<keyword evidence="1" id="KW-0472">Membrane</keyword>
<keyword evidence="1" id="KW-0812">Transmembrane</keyword>
<keyword evidence="1" id="KW-1133">Transmembrane helix</keyword>
<dbReference type="Pfam" id="PF07331">
    <property type="entry name" value="TctB"/>
    <property type="match status" value="1"/>
</dbReference>
<dbReference type="Proteomes" id="UP000005756">
    <property type="component" value="Unassembled WGS sequence"/>
</dbReference>
<feature type="transmembrane region" description="Helical" evidence="1">
    <location>
        <begin position="52"/>
        <end position="70"/>
    </location>
</feature>